<name>A0A1Y1VVS7_9FUNG</name>
<gene>
    <name evidence="1" type="ORF">DL89DRAFT_132497</name>
</gene>
<dbReference type="RefSeq" id="XP_040739479.1">
    <property type="nucleotide sequence ID" value="XM_040883332.1"/>
</dbReference>
<dbReference type="EMBL" id="MCFD01000045">
    <property type="protein sequence ID" value="ORX65125.1"/>
    <property type="molecule type" value="Genomic_DNA"/>
</dbReference>
<accession>A0A1Y1VVS7</accession>
<sequence>MDGRQGLCSYICDHAPRTPLPLSTATGGGHTGCAGGKGKVGRKSACIALVTRGIAVFSSTASPTNFARRFSANRPKRLQAAVEPRSFGQPVEVGVRGRGAVTDRCLVCRALSIAFRPMSFAHFCPDLGAHTQTHLAVTRHSTSLAGPSPPARTLAHVQAYTAAQAVSAYLVAKSITRP</sequence>
<proteinExistence type="predicted"/>
<evidence type="ECO:0000313" key="1">
    <source>
        <dbReference type="EMBL" id="ORX65125.1"/>
    </source>
</evidence>
<evidence type="ECO:0000313" key="2">
    <source>
        <dbReference type="Proteomes" id="UP000193922"/>
    </source>
</evidence>
<dbReference type="AlphaFoldDB" id="A0A1Y1VVS7"/>
<comment type="caution">
    <text evidence="1">The sequence shown here is derived from an EMBL/GenBank/DDBJ whole genome shotgun (WGS) entry which is preliminary data.</text>
</comment>
<dbReference type="Proteomes" id="UP000193922">
    <property type="component" value="Unassembled WGS sequence"/>
</dbReference>
<keyword evidence="2" id="KW-1185">Reference proteome</keyword>
<reference evidence="1 2" key="1">
    <citation type="submission" date="2016-07" db="EMBL/GenBank/DDBJ databases">
        <title>Pervasive Adenine N6-methylation of Active Genes in Fungi.</title>
        <authorList>
            <consortium name="DOE Joint Genome Institute"/>
            <person name="Mondo S.J."/>
            <person name="Dannebaum R.O."/>
            <person name="Kuo R.C."/>
            <person name="Labutti K."/>
            <person name="Haridas S."/>
            <person name="Kuo A."/>
            <person name="Salamov A."/>
            <person name="Ahrendt S.R."/>
            <person name="Lipzen A."/>
            <person name="Sullivan W."/>
            <person name="Andreopoulos W.B."/>
            <person name="Clum A."/>
            <person name="Lindquist E."/>
            <person name="Daum C."/>
            <person name="Ramamoorthy G.K."/>
            <person name="Gryganskyi A."/>
            <person name="Culley D."/>
            <person name="Magnuson J.K."/>
            <person name="James T.Y."/>
            <person name="O'Malley M.A."/>
            <person name="Stajich J.E."/>
            <person name="Spatafora J.W."/>
            <person name="Visel A."/>
            <person name="Grigoriev I.V."/>
        </authorList>
    </citation>
    <scope>NUCLEOTIDE SEQUENCE [LARGE SCALE GENOMIC DNA]</scope>
    <source>
        <strain evidence="1 2">ATCC 12442</strain>
    </source>
</reference>
<dbReference type="GeneID" id="63799980"/>
<organism evidence="1 2">
    <name type="scientific">Linderina pennispora</name>
    <dbReference type="NCBI Taxonomy" id="61395"/>
    <lineage>
        <taxon>Eukaryota</taxon>
        <taxon>Fungi</taxon>
        <taxon>Fungi incertae sedis</taxon>
        <taxon>Zoopagomycota</taxon>
        <taxon>Kickxellomycotina</taxon>
        <taxon>Kickxellomycetes</taxon>
        <taxon>Kickxellales</taxon>
        <taxon>Kickxellaceae</taxon>
        <taxon>Linderina</taxon>
    </lineage>
</organism>
<protein>
    <submittedName>
        <fullName evidence="1">Uncharacterized protein</fullName>
    </submittedName>
</protein>